<sequence>MASAVQEHLGRLAKDAIRKSAANLGIQMGTTRPPPGLPMPPRLSRDTEQASERVPAAAKPREDSTIDDLDSAMKKAAESTAIATSSPVAERTSSFSFSAEIFGENPQSSDRRPSLAHLSHFVNELIARTAQIESTGTTLRREQVLQAAVFAMIAPSAEFNPFEGVSTASRSPVEQDEPPVPEEPESTGTPSSQADRPRGMSERAWSKRPIRPDQMATNRGSSRSWMAELPVESSPAPGGRGVAELKEEEEKSDSESERKRKFSLQEYRDL</sequence>
<accession>A0ACC3SG60</accession>
<protein>
    <submittedName>
        <fullName evidence="1">Uncharacterized protein</fullName>
    </submittedName>
</protein>
<comment type="caution">
    <text evidence="1">The sequence shown here is derived from an EMBL/GenBank/DDBJ whole genome shotgun (WGS) entry which is preliminary data.</text>
</comment>
<name>A0ACC3SG60_9PEZI</name>
<dbReference type="Proteomes" id="UP001320706">
    <property type="component" value="Unassembled WGS sequence"/>
</dbReference>
<organism evidence="1 2">
    <name type="scientific">Zalaria obscura</name>
    <dbReference type="NCBI Taxonomy" id="2024903"/>
    <lineage>
        <taxon>Eukaryota</taxon>
        <taxon>Fungi</taxon>
        <taxon>Dikarya</taxon>
        <taxon>Ascomycota</taxon>
        <taxon>Pezizomycotina</taxon>
        <taxon>Dothideomycetes</taxon>
        <taxon>Dothideomycetidae</taxon>
        <taxon>Dothideales</taxon>
        <taxon>Zalariaceae</taxon>
        <taxon>Zalaria</taxon>
    </lineage>
</organism>
<evidence type="ECO:0000313" key="1">
    <source>
        <dbReference type="EMBL" id="KAK8213243.1"/>
    </source>
</evidence>
<proteinExistence type="predicted"/>
<gene>
    <name evidence="1" type="ORF">M8818_002541</name>
</gene>
<keyword evidence="2" id="KW-1185">Reference proteome</keyword>
<evidence type="ECO:0000313" key="2">
    <source>
        <dbReference type="Proteomes" id="UP001320706"/>
    </source>
</evidence>
<reference evidence="1" key="1">
    <citation type="submission" date="2024-02" db="EMBL/GenBank/DDBJ databases">
        <title>Metagenome Assembled Genome of Zalaria obscura JY119.</title>
        <authorList>
            <person name="Vighnesh L."/>
            <person name="Jagadeeshwari U."/>
            <person name="Venkata Ramana C."/>
            <person name="Sasikala C."/>
        </authorList>
    </citation>
    <scope>NUCLEOTIDE SEQUENCE</scope>
    <source>
        <strain evidence="1">JY119</strain>
    </source>
</reference>
<dbReference type="EMBL" id="JAMKPW020000011">
    <property type="protein sequence ID" value="KAK8213243.1"/>
    <property type="molecule type" value="Genomic_DNA"/>
</dbReference>